<dbReference type="InterPro" id="IPR001173">
    <property type="entry name" value="Glyco_trans_2-like"/>
</dbReference>
<keyword evidence="2" id="KW-0808">Transferase</keyword>
<dbReference type="OrthoDB" id="9810303at2"/>
<dbReference type="KEGG" id="cthd:CDO33_18280"/>
<evidence type="ECO:0000259" key="1">
    <source>
        <dbReference type="Pfam" id="PF00535"/>
    </source>
</evidence>
<protein>
    <submittedName>
        <fullName evidence="2">Glycosyl transferase family 2</fullName>
    </submittedName>
</protein>
<feature type="domain" description="Glycosyltransferase 2-like" evidence="1">
    <location>
        <begin position="5"/>
        <end position="161"/>
    </location>
</feature>
<dbReference type="Pfam" id="PF00535">
    <property type="entry name" value="Glycos_transf_2"/>
    <property type="match status" value="1"/>
</dbReference>
<dbReference type="EMBL" id="NIOJ01000021">
    <property type="protein sequence ID" value="PNT99071.1"/>
    <property type="molecule type" value="Genomic_DNA"/>
</dbReference>
<comment type="caution">
    <text evidence="2">The sequence shown here is derived from an EMBL/GenBank/DDBJ whole genome shotgun (WGS) entry which is preliminary data.</text>
</comment>
<dbReference type="SUPFAM" id="SSF53448">
    <property type="entry name" value="Nucleotide-diphospho-sugar transferases"/>
    <property type="match status" value="1"/>
</dbReference>
<dbReference type="CDD" id="cd04179">
    <property type="entry name" value="DPM_DPG-synthase_like"/>
    <property type="match status" value="1"/>
</dbReference>
<reference evidence="2 3" key="1">
    <citation type="submission" date="2017-06" db="EMBL/GenBank/DDBJ databases">
        <title>Investigating the central metabolism of Clostridium thermosuccinogenes.</title>
        <authorList>
            <person name="Koendjbiharie J.G."/>
            <person name="van Kranenburg R."/>
        </authorList>
    </citation>
    <scope>NUCLEOTIDE SEQUENCE [LARGE SCALE GENOMIC DNA]</scope>
    <source>
        <strain evidence="2 3">DSM 5806</strain>
    </source>
</reference>
<evidence type="ECO:0000313" key="2">
    <source>
        <dbReference type="EMBL" id="PNT99071.1"/>
    </source>
</evidence>
<dbReference type="InterPro" id="IPR029044">
    <property type="entry name" value="Nucleotide-diphossugar_trans"/>
</dbReference>
<gene>
    <name evidence="2" type="ORF">CDQ84_09455</name>
</gene>
<proteinExistence type="predicted"/>
<dbReference type="GO" id="GO:0016740">
    <property type="term" value="F:transferase activity"/>
    <property type="evidence" value="ECO:0007669"/>
    <property type="project" value="UniProtKB-KW"/>
</dbReference>
<dbReference type="PANTHER" id="PTHR48090">
    <property type="entry name" value="UNDECAPRENYL-PHOSPHATE 4-DEOXY-4-FORMAMIDO-L-ARABINOSE TRANSFERASE-RELATED"/>
    <property type="match status" value="1"/>
</dbReference>
<sequence length="233" mass="25632">MKILVIIPAYNEEKNLPGLLSKLKAEGKDYDIVVVNDCSTDRTLEVCRTNGVKTIDLPVNLGIGGAVQSGYKYARDNGYDIAIQVDGDGQHEPAYIDALVDGIKKGANLCIGSRFIEKKGFQSTYLRRLGIRYFSGLIRFVTGKTVTDPTSGFRACDRAAIQLFARNYPMDYPEPETVVYALRSRLKVMEVPVRMNERVGGISSINWLRSVYYMIKVGLAVVIASMSSGNGGS</sequence>
<dbReference type="Gene3D" id="3.90.550.10">
    <property type="entry name" value="Spore Coat Polysaccharide Biosynthesis Protein SpsA, Chain A"/>
    <property type="match status" value="1"/>
</dbReference>
<dbReference type="Proteomes" id="UP000236151">
    <property type="component" value="Unassembled WGS sequence"/>
</dbReference>
<keyword evidence="3" id="KW-1185">Reference proteome</keyword>
<name>A0A2K2EX56_9CLOT</name>
<accession>A0A2K2EX56</accession>
<dbReference type="InterPro" id="IPR050256">
    <property type="entry name" value="Glycosyltransferase_2"/>
</dbReference>
<evidence type="ECO:0000313" key="3">
    <source>
        <dbReference type="Proteomes" id="UP000236151"/>
    </source>
</evidence>
<organism evidence="2 3">
    <name type="scientific">Clostridium thermosuccinogenes</name>
    <dbReference type="NCBI Taxonomy" id="84032"/>
    <lineage>
        <taxon>Bacteria</taxon>
        <taxon>Bacillati</taxon>
        <taxon>Bacillota</taxon>
        <taxon>Clostridia</taxon>
        <taxon>Eubacteriales</taxon>
        <taxon>Clostridiaceae</taxon>
        <taxon>Clostridium</taxon>
    </lineage>
</organism>
<dbReference type="AlphaFoldDB" id="A0A2K2EX56"/>
<dbReference type="RefSeq" id="WP_103081495.1">
    <property type="nucleotide sequence ID" value="NZ_CP021850.1"/>
</dbReference>